<reference evidence="2 3" key="1">
    <citation type="submission" date="2015-01" db="EMBL/GenBank/DDBJ databases">
        <title>The Genome Sequence of Rhinocladiella mackenzie CBS 650.93.</title>
        <authorList>
            <consortium name="The Broad Institute Genomics Platform"/>
            <person name="Cuomo C."/>
            <person name="de Hoog S."/>
            <person name="Gorbushina A."/>
            <person name="Stielow B."/>
            <person name="Teixiera M."/>
            <person name="Abouelleil A."/>
            <person name="Chapman S.B."/>
            <person name="Priest M."/>
            <person name="Young S.K."/>
            <person name="Wortman J."/>
            <person name="Nusbaum C."/>
            <person name="Birren B."/>
        </authorList>
    </citation>
    <scope>NUCLEOTIDE SEQUENCE [LARGE SCALE GENOMIC DNA]</scope>
    <source>
        <strain evidence="2 3">CBS 650.93</strain>
    </source>
</reference>
<accession>A0A0D2FLG5</accession>
<dbReference type="GeneID" id="25296846"/>
<dbReference type="RefSeq" id="XP_013269968.1">
    <property type="nucleotide sequence ID" value="XM_013414514.1"/>
</dbReference>
<dbReference type="AlphaFoldDB" id="A0A0D2FLG5"/>
<sequence>MLIARRFSITNFMIATSALGFQVFVLYPWHNKLDEDFKELKQENLKLMQEIERGHLLELKEIREGLRRLRAN</sequence>
<evidence type="ECO:0000313" key="2">
    <source>
        <dbReference type="EMBL" id="KIX02832.1"/>
    </source>
</evidence>
<keyword evidence="3" id="KW-1185">Reference proteome</keyword>
<name>A0A0D2FLG5_9EURO</name>
<dbReference type="OrthoDB" id="9992270at2759"/>
<evidence type="ECO:0000313" key="3">
    <source>
        <dbReference type="Proteomes" id="UP000053617"/>
    </source>
</evidence>
<proteinExistence type="predicted"/>
<keyword evidence="1" id="KW-1133">Transmembrane helix</keyword>
<dbReference type="Proteomes" id="UP000053617">
    <property type="component" value="Unassembled WGS sequence"/>
</dbReference>
<organism evidence="2 3">
    <name type="scientific">Rhinocladiella mackenziei CBS 650.93</name>
    <dbReference type="NCBI Taxonomy" id="1442369"/>
    <lineage>
        <taxon>Eukaryota</taxon>
        <taxon>Fungi</taxon>
        <taxon>Dikarya</taxon>
        <taxon>Ascomycota</taxon>
        <taxon>Pezizomycotina</taxon>
        <taxon>Eurotiomycetes</taxon>
        <taxon>Chaetothyriomycetidae</taxon>
        <taxon>Chaetothyriales</taxon>
        <taxon>Herpotrichiellaceae</taxon>
        <taxon>Rhinocladiella</taxon>
    </lineage>
</organism>
<dbReference type="PANTHER" id="PTHR40135:SF1">
    <property type="entry name" value="MITOCHONDRIAL PHOSPHATE CARRIER PROTEIN"/>
    <property type="match status" value="1"/>
</dbReference>
<dbReference type="PANTHER" id="PTHR40135">
    <property type="entry name" value="MITOCHONDRIAL PHOSPHATE CARRIER PROTEIN"/>
    <property type="match status" value="1"/>
</dbReference>
<keyword evidence="1" id="KW-0812">Transmembrane</keyword>
<gene>
    <name evidence="2" type="ORF">Z518_08775</name>
</gene>
<dbReference type="VEuPathDB" id="FungiDB:Z518_08775"/>
<dbReference type="STRING" id="1442369.A0A0D2FLG5"/>
<keyword evidence="1" id="KW-0472">Membrane</keyword>
<dbReference type="EMBL" id="KN847480">
    <property type="protein sequence ID" value="KIX02832.1"/>
    <property type="molecule type" value="Genomic_DNA"/>
</dbReference>
<dbReference type="HOGENOM" id="CLU_177926_1_0_1"/>
<evidence type="ECO:0000256" key="1">
    <source>
        <dbReference type="SAM" id="Phobius"/>
    </source>
</evidence>
<feature type="transmembrane region" description="Helical" evidence="1">
    <location>
        <begin position="12"/>
        <end position="30"/>
    </location>
</feature>
<protein>
    <submittedName>
        <fullName evidence="2">Uncharacterized protein</fullName>
    </submittedName>
</protein>